<dbReference type="GO" id="GO:0005524">
    <property type="term" value="F:ATP binding"/>
    <property type="evidence" value="ECO:0007669"/>
    <property type="project" value="UniProtKB-KW"/>
</dbReference>
<evidence type="ECO:0000259" key="8">
    <source>
        <dbReference type="PROSITE" id="PS50893"/>
    </source>
</evidence>
<sequence length="811" mass="89530">MKGDLDEEKLDREPVSVSELFRFASRRDRHYVVAGFFLSVLIGAILPLNCVFGGYYSNFYLLDTNHIGNEHLLRKTMWLCVCYLIVGLILFVLCYLQQYFLSIASRSISGRIRKEFVKAVLRQHAAWFEENSAGSITTKLNENVAQIEDGIGDKIGMLARGVSVFISSAAFAFAYNWRITLICVGVGPVSAITMAIMSRLSSSSMQGMMSVASAAGAIAEEAIMNAKTMAACNGQKQIVKKYEEQLDNAKHFAIRYNFINGFFEGFMYFQLYVFYAAAILYGITSYYRGITDEPGTIFISSSSVLLGSYFFGLLGPHMMAIMKARIAAAIIYETIDLTNCSNYCSRETPVLKGVSWVAEPGETIAFVGQSGCGKSTSVSFNDHLRSIEILVFKIALLTKLYDRDSGETLLDGQDIRSISTSDIRKLIGIVQQEPCLFNGTIRENIVLGRPISDEQAEEAARTAHAHDFIMKLEKGYETVIGTGGIALSGGQKQRLAIARAIATQPKILLLDEATSALDSESEKIVQCHRAPFSFIIFNGEFTNCKLREPLVHSTSSRSTLLNILQATIRTLKDVQRIYVIEDGKVAEVGTHFELLEKHGLYSRLAAAQEVGFGGWCGEAVTSRMRVKVLRSLLSQEAEFFDRPLCSNAACVSELAAKAPDVQACLDYRFMLMVNNLCAIAVCIVISIVTCWAGGVAMTVMTTLFTICMLTTSNRISANMDKKSGIDKTAELAVEVFEHAKTIQLLAVEPFFMAKYENYGVAVEKQVRRIAVLQSVQFSLTQCYVYFSDMVMYGIGAAMIYGGYTDAVNTVV</sequence>
<dbReference type="WBParaSite" id="HPBE_0001313701-mRNA-1">
    <property type="protein sequence ID" value="HPBE_0001313701-mRNA-1"/>
    <property type="gene ID" value="HPBE_0001313701"/>
</dbReference>
<reference evidence="11" key="1">
    <citation type="submission" date="2019-09" db="UniProtKB">
        <authorList>
            <consortium name="WormBaseParasite"/>
        </authorList>
    </citation>
    <scope>IDENTIFICATION</scope>
</reference>
<feature type="transmembrane region" description="Helical" evidence="7">
    <location>
        <begin position="179"/>
        <end position="200"/>
    </location>
</feature>
<dbReference type="Proteomes" id="UP000050761">
    <property type="component" value="Unassembled WGS sequence"/>
</dbReference>
<dbReference type="Gene3D" id="1.20.1560.10">
    <property type="entry name" value="ABC transporter type 1, transmembrane domain"/>
    <property type="match status" value="2"/>
</dbReference>
<evidence type="ECO:0000256" key="6">
    <source>
        <dbReference type="ARBA" id="ARBA00023136"/>
    </source>
</evidence>
<feature type="domain" description="ABC transporter" evidence="8">
    <location>
        <begin position="335"/>
        <end position="607"/>
    </location>
</feature>
<keyword evidence="4" id="KW-0067">ATP-binding</keyword>
<evidence type="ECO:0000256" key="7">
    <source>
        <dbReference type="SAM" id="Phobius"/>
    </source>
</evidence>
<feature type="transmembrane region" description="Helical" evidence="7">
    <location>
        <begin position="76"/>
        <end position="96"/>
    </location>
</feature>
<dbReference type="InterPro" id="IPR036640">
    <property type="entry name" value="ABC1_TM_sf"/>
</dbReference>
<dbReference type="InterPro" id="IPR039421">
    <property type="entry name" value="Type_1_exporter"/>
</dbReference>
<evidence type="ECO:0000256" key="4">
    <source>
        <dbReference type="ARBA" id="ARBA00022840"/>
    </source>
</evidence>
<evidence type="ECO:0000313" key="11">
    <source>
        <dbReference type="WBParaSite" id="HPBE_0001313701-mRNA-1"/>
    </source>
</evidence>
<evidence type="ECO:0000256" key="5">
    <source>
        <dbReference type="ARBA" id="ARBA00022989"/>
    </source>
</evidence>
<dbReference type="SUPFAM" id="SSF90123">
    <property type="entry name" value="ABC transporter transmembrane region"/>
    <property type="match status" value="2"/>
</dbReference>
<keyword evidence="3" id="KW-0547">Nucleotide-binding</keyword>
<dbReference type="PROSITE" id="PS50893">
    <property type="entry name" value="ABC_TRANSPORTER_2"/>
    <property type="match status" value="1"/>
</dbReference>
<evidence type="ECO:0000256" key="2">
    <source>
        <dbReference type="ARBA" id="ARBA00022692"/>
    </source>
</evidence>
<dbReference type="GO" id="GO:0016887">
    <property type="term" value="F:ATP hydrolysis activity"/>
    <property type="evidence" value="ECO:0007669"/>
    <property type="project" value="InterPro"/>
</dbReference>
<dbReference type="SUPFAM" id="SSF52540">
    <property type="entry name" value="P-loop containing nucleoside triphosphate hydrolases"/>
    <property type="match status" value="1"/>
</dbReference>
<dbReference type="InterPro" id="IPR003593">
    <property type="entry name" value="AAA+_ATPase"/>
</dbReference>
<feature type="transmembrane region" description="Helical" evidence="7">
    <location>
        <begin position="676"/>
        <end position="704"/>
    </location>
</feature>
<dbReference type="PANTHER" id="PTHR24221:SF503">
    <property type="entry name" value="MITOCHONDRIAL POTASSIUM CHANNEL ATP-BINDING SUBUNIT"/>
    <property type="match status" value="1"/>
</dbReference>
<feature type="domain" description="ABC transmembrane type-1" evidence="9">
    <location>
        <begin position="604"/>
        <end position="811"/>
    </location>
</feature>
<feature type="transmembrane region" description="Helical" evidence="7">
    <location>
        <begin position="31"/>
        <end position="56"/>
    </location>
</feature>
<evidence type="ECO:0000256" key="1">
    <source>
        <dbReference type="ARBA" id="ARBA00004141"/>
    </source>
</evidence>
<dbReference type="GO" id="GO:0140359">
    <property type="term" value="F:ABC-type transporter activity"/>
    <property type="evidence" value="ECO:0007669"/>
    <property type="project" value="InterPro"/>
</dbReference>
<keyword evidence="2 7" id="KW-0812">Transmembrane</keyword>
<keyword evidence="10" id="KW-1185">Reference proteome</keyword>
<keyword evidence="5 7" id="KW-1133">Transmembrane helix</keyword>
<evidence type="ECO:0000259" key="9">
    <source>
        <dbReference type="PROSITE" id="PS50929"/>
    </source>
</evidence>
<evidence type="ECO:0000256" key="3">
    <source>
        <dbReference type="ARBA" id="ARBA00022741"/>
    </source>
</evidence>
<evidence type="ECO:0000313" key="10">
    <source>
        <dbReference type="Proteomes" id="UP000050761"/>
    </source>
</evidence>
<dbReference type="PANTHER" id="PTHR24221">
    <property type="entry name" value="ATP-BINDING CASSETTE SUB-FAMILY B"/>
    <property type="match status" value="1"/>
</dbReference>
<proteinExistence type="predicted"/>
<dbReference type="SMART" id="SM00382">
    <property type="entry name" value="AAA"/>
    <property type="match status" value="1"/>
</dbReference>
<dbReference type="InterPro" id="IPR003439">
    <property type="entry name" value="ABC_transporter-like_ATP-bd"/>
</dbReference>
<dbReference type="Pfam" id="PF00005">
    <property type="entry name" value="ABC_tran"/>
    <property type="match status" value="1"/>
</dbReference>
<name>A0A8L8KAH0_HELPZ</name>
<feature type="domain" description="ABC transmembrane type-1" evidence="9">
    <location>
        <begin position="33"/>
        <end position="323"/>
    </location>
</feature>
<dbReference type="Pfam" id="PF00664">
    <property type="entry name" value="ABC_membrane"/>
    <property type="match status" value="2"/>
</dbReference>
<dbReference type="PROSITE" id="PS00211">
    <property type="entry name" value="ABC_TRANSPORTER_1"/>
    <property type="match status" value="1"/>
</dbReference>
<protein>
    <submittedName>
        <fullName evidence="11">Multidrug resistance protein 1</fullName>
    </submittedName>
</protein>
<accession>A0A8L8KAH0</accession>
<comment type="subcellular location">
    <subcellularLocation>
        <location evidence="1">Membrane</location>
        <topology evidence="1">Multi-pass membrane protein</topology>
    </subcellularLocation>
</comment>
<dbReference type="InterPro" id="IPR027417">
    <property type="entry name" value="P-loop_NTPase"/>
</dbReference>
<dbReference type="InterPro" id="IPR017871">
    <property type="entry name" value="ABC_transporter-like_CS"/>
</dbReference>
<keyword evidence="6 7" id="KW-0472">Membrane</keyword>
<feature type="transmembrane region" description="Helical" evidence="7">
    <location>
        <begin position="295"/>
        <end position="315"/>
    </location>
</feature>
<dbReference type="GO" id="GO:0016020">
    <property type="term" value="C:membrane"/>
    <property type="evidence" value="ECO:0007669"/>
    <property type="project" value="UniProtKB-SubCell"/>
</dbReference>
<dbReference type="Gene3D" id="3.40.50.300">
    <property type="entry name" value="P-loop containing nucleotide triphosphate hydrolases"/>
    <property type="match status" value="2"/>
</dbReference>
<dbReference type="PROSITE" id="PS50929">
    <property type="entry name" value="ABC_TM1F"/>
    <property type="match status" value="2"/>
</dbReference>
<dbReference type="InterPro" id="IPR011527">
    <property type="entry name" value="ABC1_TM_dom"/>
</dbReference>
<dbReference type="AlphaFoldDB" id="A0A8L8KAH0"/>
<feature type="transmembrane region" description="Helical" evidence="7">
    <location>
        <begin position="265"/>
        <end position="283"/>
    </location>
</feature>
<organism evidence="10 11">
    <name type="scientific">Heligmosomoides polygyrus</name>
    <name type="common">Parasitic roundworm</name>
    <dbReference type="NCBI Taxonomy" id="6339"/>
    <lineage>
        <taxon>Eukaryota</taxon>
        <taxon>Metazoa</taxon>
        <taxon>Ecdysozoa</taxon>
        <taxon>Nematoda</taxon>
        <taxon>Chromadorea</taxon>
        <taxon>Rhabditida</taxon>
        <taxon>Rhabditina</taxon>
        <taxon>Rhabditomorpha</taxon>
        <taxon>Strongyloidea</taxon>
        <taxon>Heligmosomidae</taxon>
        <taxon>Heligmosomoides</taxon>
    </lineage>
</organism>
<dbReference type="CDD" id="cd18577">
    <property type="entry name" value="ABC_6TM_Pgp_ABCB1_D1_like"/>
    <property type="match status" value="1"/>
</dbReference>